<dbReference type="InterPro" id="IPR011991">
    <property type="entry name" value="ArsR-like_HTH"/>
</dbReference>
<dbReference type="InterPro" id="IPR036390">
    <property type="entry name" value="WH_DNA-bd_sf"/>
</dbReference>
<reference evidence="3 4" key="1">
    <citation type="journal article" date="2016" name="Genome Announc.">
        <title>Complete Genome Sequence of Thiostrepton-Producing Streptomyces laurentii ATCC 31255.</title>
        <authorList>
            <person name="Doi K."/>
            <person name="Fujino Y."/>
            <person name="Nagayoshi Y."/>
            <person name="Ohshima T."/>
            <person name="Ogata S."/>
        </authorList>
    </citation>
    <scope>NUCLEOTIDE SEQUENCE [LARGE SCALE GENOMIC DNA]</scope>
    <source>
        <strain evidence="3 4">ATCC 31255</strain>
    </source>
</reference>
<dbReference type="Gene3D" id="1.10.10.10">
    <property type="entry name" value="Winged helix-like DNA-binding domain superfamily/Winged helix DNA-binding domain"/>
    <property type="match status" value="1"/>
</dbReference>
<name>A0A169NPU7_STRLU</name>
<dbReference type="InterPro" id="IPR027395">
    <property type="entry name" value="WH_DNA-bd_dom"/>
</dbReference>
<evidence type="ECO:0000313" key="4">
    <source>
        <dbReference type="Proteomes" id="UP000217676"/>
    </source>
</evidence>
<dbReference type="InterPro" id="IPR036388">
    <property type="entry name" value="WH-like_DNA-bd_sf"/>
</dbReference>
<dbReference type="AlphaFoldDB" id="A0A169NPU7"/>
<dbReference type="PANTHER" id="PTHR37318:SF1">
    <property type="entry name" value="BSL7504 PROTEIN"/>
    <property type="match status" value="1"/>
</dbReference>
<dbReference type="Pfam" id="PF13601">
    <property type="entry name" value="HTH_34"/>
    <property type="match status" value="1"/>
</dbReference>
<protein>
    <submittedName>
        <fullName evidence="3">MarR/emrR family transcriptional regulator protein</fullName>
    </submittedName>
</protein>
<accession>A0A169NPU7</accession>
<gene>
    <name evidence="3" type="ORF">SLA_4053</name>
</gene>
<dbReference type="KEGG" id="slau:SLA_4053"/>
<dbReference type="SUPFAM" id="SSF46785">
    <property type="entry name" value="Winged helix' DNA-binding domain"/>
    <property type="match status" value="1"/>
</dbReference>
<dbReference type="CDD" id="cd00090">
    <property type="entry name" value="HTH_ARSR"/>
    <property type="match status" value="1"/>
</dbReference>
<evidence type="ECO:0000313" key="3">
    <source>
        <dbReference type="EMBL" id="BAU84942.1"/>
    </source>
</evidence>
<sequence length="126" mass="13060">MTQASETPGASGVPGTSEAPAGPGAAPRPHPRHALAPLLSSAVRLSIVAALAATEKADFGYVRDLVEITDSALSKQVSRLEEAGWVTVEKGQIGRRPRTWLRLTGEGTAAYRRHLAALAAIAGPLS</sequence>
<dbReference type="PANTHER" id="PTHR37318">
    <property type="entry name" value="BSL7504 PROTEIN"/>
    <property type="match status" value="1"/>
</dbReference>
<evidence type="ECO:0000259" key="2">
    <source>
        <dbReference type="Pfam" id="PF13601"/>
    </source>
</evidence>
<feature type="domain" description="Winged helix DNA-binding" evidence="2">
    <location>
        <begin position="43"/>
        <end position="121"/>
    </location>
</feature>
<organism evidence="3 4">
    <name type="scientific">Streptomyces laurentii</name>
    <dbReference type="NCBI Taxonomy" id="39478"/>
    <lineage>
        <taxon>Bacteria</taxon>
        <taxon>Bacillati</taxon>
        <taxon>Actinomycetota</taxon>
        <taxon>Actinomycetes</taxon>
        <taxon>Kitasatosporales</taxon>
        <taxon>Streptomycetaceae</taxon>
        <taxon>Streptomyces</taxon>
    </lineage>
</organism>
<keyword evidence="4" id="KW-1185">Reference proteome</keyword>
<dbReference type="EMBL" id="AP017424">
    <property type="protein sequence ID" value="BAU84942.1"/>
    <property type="molecule type" value="Genomic_DNA"/>
</dbReference>
<proteinExistence type="predicted"/>
<evidence type="ECO:0000256" key="1">
    <source>
        <dbReference type="SAM" id="MobiDB-lite"/>
    </source>
</evidence>
<feature type="region of interest" description="Disordered" evidence="1">
    <location>
        <begin position="1"/>
        <end position="32"/>
    </location>
</feature>
<dbReference type="Proteomes" id="UP000217676">
    <property type="component" value="Chromosome"/>
</dbReference>